<proteinExistence type="predicted"/>
<gene>
    <name evidence="1" type="ORF">NEISICOT_00235</name>
</gene>
<organism evidence="1 2">
    <name type="scientific">Neisseria sicca ATCC 29256</name>
    <dbReference type="NCBI Taxonomy" id="547045"/>
    <lineage>
        <taxon>Bacteria</taxon>
        <taxon>Pseudomonadati</taxon>
        <taxon>Pseudomonadota</taxon>
        <taxon>Betaproteobacteria</taxon>
        <taxon>Neisseriales</taxon>
        <taxon>Neisseriaceae</taxon>
        <taxon>Neisseria</taxon>
    </lineage>
</organism>
<comment type="caution">
    <text evidence="1">The sequence shown here is derived from an EMBL/GenBank/DDBJ whole genome shotgun (WGS) entry which is preliminary data.</text>
</comment>
<reference evidence="1" key="1">
    <citation type="submission" date="2009-07" db="EMBL/GenBank/DDBJ databases">
        <authorList>
            <person name="Weinstock G."/>
            <person name="Sodergren E."/>
            <person name="Clifton S."/>
            <person name="Fulton L."/>
            <person name="Fulton B."/>
            <person name="Courtney L."/>
            <person name="Fronick C."/>
            <person name="Harrison M."/>
            <person name="Strong C."/>
            <person name="Farmer C."/>
            <person name="Delahaunty K."/>
            <person name="Markovic C."/>
            <person name="Hall O."/>
            <person name="Minx P."/>
            <person name="Tomlinson C."/>
            <person name="Mitreva M."/>
            <person name="Nelson J."/>
            <person name="Hou S."/>
            <person name="Wollam A."/>
            <person name="Pepin K.H."/>
            <person name="Johnson M."/>
            <person name="Bhonagiri V."/>
            <person name="Nash W.E."/>
            <person name="Warren W."/>
            <person name="Chinwalla A."/>
            <person name="Mardis E.R."/>
            <person name="Wilson R.K."/>
        </authorList>
    </citation>
    <scope>NUCLEOTIDE SEQUENCE [LARGE SCALE GENOMIC DNA]</scope>
    <source>
        <strain evidence="1">ATCC 29256</strain>
    </source>
</reference>
<dbReference type="AlphaFoldDB" id="C6M156"/>
<dbReference type="EMBL" id="ACKO02000001">
    <property type="protein sequence ID" value="EET46130.1"/>
    <property type="molecule type" value="Genomic_DNA"/>
</dbReference>
<evidence type="ECO:0000313" key="1">
    <source>
        <dbReference type="EMBL" id="EET46130.1"/>
    </source>
</evidence>
<sequence length="115" mass="13515">MNLKKYLITLLFIFFIPQNTMADSFEIYRYSGKKLSIEKEYSQPLFLSMKEIEAKGLNISDYNISCSTYIDKTENKYYVFTYSPQVLNPHHRGGHGIIEVHINAKTHEIKSHFSR</sequence>
<accession>C6M156</accession>
<keyword evidence="2" id="KW-1185">Reference proteome</keyword>
<protein>
    <submittedName>
        <fullName evidence="1">Uncharacterized protein</fullName>
    </submittedName>
</protein>
<name>C6M156_NEISI</name>
<dbReference type="Proteomes" id="UP000005365">
    <property type="component" value="Unassembled WGS sequence"/>
</dbReference>
<evidence type="ECO:0000313" key="2">
    <source>
        <dbReference type="Proteomes" id="UP000005365"/>
    </source>
</evidence>